<organism evidence="3 4">
    <name type="scientific">Magnaporthiopsis poae (strain ATCC 64411 / 73-15)</name>
    <name type="common">Kentucky bluegrass fungus</name>
    <name type="synonym">Magnaporthe poae</name>
    <dbReference type="NCBI Taxonomy" id="644358"/>
    <lineage>
        <taxon>Eukaryota</taxon>
        <taxon>Fungi</taxon>
        <taxon>Dikarya</taxon>
        <taxon>Ascomycota</taxon>
        <taxon>Pezizomycotina</taxon>
        <taxon>Sordariomycetes</taxon>
        <taxon>Sordariomycetidae</taxon>
        <taxon>Magnaporthales</taxon>
        <taxon>Magnaporthaceae</taxon>
        <taxon>Magnaporthiopsis</taxon>
    </lineage>
</organism>
<reference evidence="3" key="4">
    <citation type="journal article" date="2015" name="G3 (Bethesda)">
        <title>Genome sequences of three phytopathogenic species of the Magnaporthaceae family of fungi.</title>
        <authorList>
            <person name="Okagaki L.H."/>
            <person name="Nunes C.C."/>
            <person name="Sailsbery J."/>
            <person name="Clay B."/>
            <person name="Brown D."/>
            <person name="John T."/>
            <person name="Oh Y."/>
            <person name="Young N."/>
            <person name="Fitzgerald M."/>
            <person name="Haas B.J."/>
            <person name="Zeng Q."/>
            <person name="Young S."/>
            <person name="Adiconis X."/>
            <person name="Fan L."/>
            <person name="Levin J.Z."/>
            <person name="Mitchell T.K."/>
            <person name="Okubara P.A."/>
            <person name="Farman M.L."/>
            <person name="Kohn L.M."/>
            <person name="Birren B."/>
            <person name="Ma L.-J."/>
            <person name="Dean R.A."/>
        </authorList>
    </citation>
    <scope>NUCLEOTIDE SEQUENCE</scope>
    <source>
        <strain evidence="3">ATCC 64411 / 73-15</strain>
    </source>
</reference>
<name>A0A0C4E0Z3_MAGP6</name>
<evidence type="ECO:0000256" key="1">
    <source>
        <dbReference type="SAM" id="MobiDB-lite"/>
    </source>
</evidence>
<dbReference type="EnsemblFungi" id="MAPG_06035T0">
    <property type="protein sequence ID" value="MAPG_06035T0"/>
    <property type="gene ID" value="MAPG_06035"/>
</dbReference>
<feature type="region of interest" description="Disordered" evidence="1">
    <location>
        <begin position="1"/>
        <end position="30"/>
    </location>
</feature>
<keyword evidence="4" id="KW-1185">Reference proteome</keyword>
<dbReference type="EMBL" id="GL876970">
    <property type="protein sequence ID" value="KLU87029.1"/>
    <property type="molecule type" value="Genomic_DNA"/>
</dbReference>
<sequence>MQISPWYSQCQPPEQPQPQPQPPPGNPDSPIFVTVTTTFSVFPNPDDNLATTFYSVPTSSPTTGAGRRYTVIDGTTWIIVPGRRKRSPATGQLLARLPEPTAPAVVEEKKKRDVDRAPVYDAPLAPGFVRDVEVEPVGKRDVDRPPVPDSPLAAGFVEVGKRDVDRPPVYDSPLAAGFVRTAAASAVAQKRDVDRPPVYDAPLAAGFVRKVKPGKRDVDRPPVYDVPLAAGFERKVDWA</sequence>
<dbReference type="VEuPathDB" id="FungiDB:MAPG_06035"/>
<evidence type="ECO:0000313" key="3">
    <source>
        <dbReference type="EnsemblFungi" id="MAPG_06035T0"/>
    </source>
</evidence>
<reference evidence="4" key="2">
    <citation type="submission" date="2010-05" db="EMBL/GenBank/DDBJ databases">
        <title>The genome sequence of Magnaporthe poae strain ATCC 64411.</title>
        <authorList>
            <person name="Ma L.-J."/>
            <person name="Dead R."/>
            <person name="Young S."/>
            <person name="Zeng Q."/>
            <person name="Koehrsen M."/>
            <person name="Alvarado L."/>
            <person name="Berlin A."/>
            <person name="Chapman S.B."/>
            <person name="Chen Z."/>
            <person name="Freedman E."/>
            <person name="Gellesch M."/>
            <person name="Goldberg J."/>
            <person name="Griggs A."/>
            <person name="Gujja S."/>
            <person name="Heilman E.R."/>
            <person name="Heiman D."/>
            <person name="Hepburn T."/>
            <person name="Howarth C."/>
            <person name="Jen D."/>
            <person name="Larson L."/>
            <person name="Mehta T."/>
            <person name="Neiman D."/>
            <person name="Pearson M."/>
            <person name="Roberts A."/>
            <person name="Saif S."/>
            <person name="Shea T."/>
            <person name="Shenoy N."/>
            <person name="Sisk P."/>
            <person name="Stolte C."/>
            <person name="Sykes S."/>
            <person name="Walk T."/>
            <person name="White J."/>
            <person name="Yandava C."/>
            <person name="Haas B."/>
            <person name="Nusbaum C."/>
            <person name="Birren B."/>
        </authorList>
    </citation>
    <scope>NUCLEOTIDE SEQUENCE [LARGE SCALE GENOMIC DNA]</scope>
    <source>
        <strain evidence="4">ATCC 64411 / 73-15</strain>
    </source>
</reference>
<dbReference type="EMBL" id="ADBL01001444">
    <property type="status" value="NOT_ANNOTATED_CDS"/>
    <property type="molecule type" value="Genomic_DNA"/>
</dbReference>
<evidence type="ECO:0000313" key="2">
    <source>
        <dbReference type="EMBL" id="KLU87029.1"/>
    </source>
</evidence>
<evidence type="ECO:0000313" key="4">
    <source>
        <dbReference type="Proteomes" id="UP000011715"/>
    </source>
</evidence>
<proteinExistence type="predicted"/>
<accession>A0A0C4E0Z3</accession>
<feature type="compositionally biased region" description="Pro residues" evidence="1">
    <location>
        <begin position="13"/>
        <end position="27"/>
    </location>
</feature>
<dbReference type="EMBL" id="ADBL01001443">
    <property type="status" value="NOT_ANNOTATED_CDS"/>
    <property type="molecule type" value="Genomic_DNA"/>
</dbReference>
<reference evidence="2" key="1">
    <citation type="submission" date="2010-05" db="EMBL/GenBank/DDBJ databases">
        <title>The Genome Sequence of Magnaporthe poae strain ATCC 64411.</title>
        <authorList>
            <consortium name="The Broad Institute Genome Sequencing Platform"/>
            <consortium name="Broad Institute Genome Sequencing Center for Infectious Disease"/>
            <person name="Ma L.-J."/>
            <person name="Dead R."/>
            <person name="Young S."/>
            <person name="Zeng Q."/>
            <person name="Koehrsen M."/>
            <person name="Alvarado L."/>
            <person name="Berlin A."/>
            <person name="Chapman S.B."/>
            <person name="Chen Z."/>
            <person name="Freedman E."/>
            <person name="Gellesch M."/>
            <person name="Goldberg J."/>
            <person name="Griggs A."/>
            <person name="Gujja S."/>
            <person name="Heilman E.R."/>
            <person name="Heiman D."/>
            <person name="Hepburn T."/>
            <person name="Howarth C."/>
            <person name="Jen D."/>
            <person name="Larson L."/>
            <person name="Mehta T."/>
            <person name="Neiman D."/>
            <person name="Pearson M."/>
            <person name="Roberts A."/>
            <person name="Saif S."/>
            <person name="Shea T."/>
            <person name="Shenoy N."/>
            <person name="Sisk P."/>
            <person name="Stolte C."/>
            <person name="Sykes S."/>
            <person name="Walk T."/>
            <person name="White J."/>
            <person name="Yandava C."/>
            <person name="Haas B."/>
            <person name="Nusbaum C."/>
            <person name="Birren B."/>
        </authorList>
    </citation>
    <scope>NUCLEOTIDE SEQUENCE</scope>
    <source>
        <strain evidence="2">ATCC 64411</strain>
    </source>
</reference>
<protein>
    <submittedName>
        <fullName evidence="2 3">Uncharacterized protein</fullName>
    </submittedName>
</protein>
<reference evidence="3" key="5">
    <citation type="submission" date="2015-06" db="UniProtKB">
        <authorList>
            <consortium name="EnsemblFungi"/>
        </authorList>
    </citation>
    <scope>IDENTIFICATION</scope>
    <source>
        <strain evidence="3">ATCC 64411</strain>
    </source>
</reference>
<dbReference type="Proteomes" id="UP000011715">
    <property type="component" value="Unassembled WGS sequence"/>
</dbReference>
<reference evidence="2" key="3">
    <citation type="submission" date="2011-03" db="EMBL/GenBank/DDBJ databases">
        <title>Annotation of Magnaporthe poae ATCC 64411.</title>
        <authorList>
            <person name="Ma L.-J."/>
            <person name="Dead R."/>
            <person name="Young S.K."/>
            <person name="Zeng Q."/>
            <person name="Gargeya S."/>
            <person name="Fitzgerald M."/>
            <person name="Haas B."/>
            <person name="Abouelleil A."/>
            <person name="Alvarado L."/>
            <person name="Arachchi H.M."/>
            <person name="Berlin A."/>
            <person name="Brown A."/>
            <person name="Chapman S.B."/>
            <person name="Chen Z."/>
            <person name="Dunbar C."/>
            <person name="Freedman E."/>
            <person name="Gearin G."/>
            <person name="Gellesch M."/>
            <person name="Goldberg J."/>
            <person name="Griggs A."/>
            <person name="Gujja S."/>
            <person name="Heiman D."/>
            <person name="Howarth C."/>
            <person name="Larson L."/>
            <person name="Lui A."/>
            <person name="MacDonald P.J.P."/>
            <person name="Mehta T."/>
            <person name="Montmayeur A."/>
            <person name="Murphy C."/>
            <person name="Neiman D."/>
            <person name="Pearson M."/>
            <person name="Priest M."/>
            <person name="Roberts A."/>
            <person name="Saif S."/>
            <person name="Shea T."/>
            <person name="Shenoy N."/>
            <person name="Sisk P."/>
            <person name="Stolte C."/>
            <person name="Sykes S."/>
            <person name="Yandava C."/>
            <person name="Wortman J."/>
            <person name="Nusbaum C."/>
            <person name="Birren B."/>
        </authorList>
    </citation>
    <scope>NUCLEOTIDE SEQUENCE</scope>
    <source>
        <strain evidence="2">ATCC 64411</strain>
    </source>
</reference>
<dbReference type="eggNOG" id="ENOG502RUDJ">
    <property type="taxonomic scope" value="Eukaryota"/>
</dbReference>
<dbReference type="AlphaFoldDB" id="A0A0C4E0Z3"/>
<gene>
    <name evidence="2" type="ORF">MAPG_06035</name>
</gene>